<organism evidence="1 2">
    <name type="scientific">Cotesia glomerata</name>
    <name type="common">Lepidopteran parasitic wasp</name>
    <name type="synonym">Apanteles glomeratus</name>
    <dbReference type="NCBI Taxonomy" id="32391"/>
    <lineage>
        <taxon>Eukaryota</taxon>
        <taxon>Metazoa</taxon>
        <taxon>Ecdysozoa</taxon>
        <taxon>Arthropoda</taxon>
        <taxon>Hexapoda</taxon>
        <taxon>Insecta</taxon>
        <taxon>Pterygota</taxon>
        <taxon>Neoptera</taxon>
        <taxon>Endopterygota</taxon>
        <taxon>Hymenoptera</taxon>
        <taxon>Apocrita</taxon>
        <taxon>Ichneumonoidea</taxon>
        <taxon>Braconidae</taxon>
        <taxon>Microgastrinae</taxon>
        <taxon>Cotesia</taxon>
    </lineage>
</organism>
<reference evidence="1 2" key="1">
    <citation type="journal article" date="2021" name="J. Hered.">
        <title>A chromosome-level genome assembly of the parasitoid wasp, Cotesia glomerata (Hymenoptera: Braconidae).</title>
        <authorList>
            <person name="Pinto B.J."/>
            <person name="Weis J.J."/>
            <person name="Gamble T."/>
            <person name="Ode P.J."/>
            <person name="Paul R."/>
            <person name="Zaspel J.M."/>
        </authorList>
    </citation>
    <scope>NUCLEOTIDE SEQUENCE [LARGE SCALE GENOMIC DNA]</scope>
    <source>
        <strain evidence="1">CgM1</strain>
    </source>
</reference>
<sequence length="567" mass="65034">MTFVYTALPVVITTSSKIMKNLLIILTILTNCHGYRILGIFPWNSRSHMMFHEQTMKGLARRGHQVDVVSIFPQKEPYPNYTDIDIPSATPEWTNTATYELMLEIMQSGIIHVLATVFGNFYCEKGLENPKVRALIDNPNNVSYDLVITECQSYRILGIFPMNAKSHMVMFEHIMKGLARSGHQVDVVSVFPLRKPYPNYTDLEIPAAMPKLVNNMTHEFLNDILQLNIVQFLAVNYGNFICEKGFEQEPLRKIVEQPPKNPPYDLVITELFLLAFSILIVQSEPLRILGFFPLNARSHMMFHEQVSKGLARRGHQVDVVSTFPQKRPYPNYMDLEIPAAMQKFVNNMTYEFKKTQLEDKNIMNFITENAGNLVCEKAFQHPQVLSFVSGTYNPPYDLVLVEKHDISCPALTVVIITTLKIMKNLLILLAVLTNCHGYRILGLFPLNAKSHMMFNEQTSKGLTRRGHQVDVVSTFPQKRPYPNYTDLVVPSALPQFVNNMTYEFKKTQYEDRNMVEFFAEDTGNLVCEKAFQLPQIMNLVTGIHNPPYDLVLVSFVRRIANEASYRQ</sequence>
<name>A0AAV7IJR4_COTGL</name>
<keyword evidence="2" id="KW-1185">Reference proteome</keyword>
<comment type="caution">
    <text evidence="1">The sequence shown here is derived from an EMBL/GenBank/DDBJ whole genome shotgun (WGS) entry which is preliminary data.</text>
</comment>
<protein>
    <submittedName>
        <fullName evidence="1">Uncharacterized protein</fullName>
    </submittedName>
</protein>
<evidence type="ECO:0000313" key="1">
    <source>
        <dbReference type="EMBL" id="KAH0552676.1"/>
    </source>
</evidence>
<dbReference type="EMBL" id="JAHXZJ010001492">
    <property type="protein sequence ID" value="KAH0552676.1"/>
    <property type="molecule type" value="Genomic_DNA"/>
</dbReference>
<dbReference type="SUPFAM" id="SSF53756">
    <property type="entry name" value="UDP-Glycosyltransferase/glycogen phosphorylase"/>
    <property type="match status" value="4"/>
</dbReference>
<proteinExistence type="predicted"/>
<accession>A0AAV7IJR4</accession>
<gene>
    <name evidence="1" type="ORF">KQX54_013956</name>
</gene>
<dbReference type="Proteomes" id="UP000826195">
    <property type="component" value="Unassembled WGS sequence"/>
</dbReference>
<evidence type="ECO:0000313" key="2">
    <source>
        <dbReference type="Proteomes" id="UP000826195"/>
    </source>
</evidence>
<dbReference type="AlphaFoldDB" id="A0AAV7IJR4"/>